<evidence type="ECO:0000256" key="2">
    <source>
        <dbReference type="ARBA" id="ARBA00022737"/>
    </source>
</evidence>
<accession>A0A177WR94</accession>
<evidence type="ECO:0000256" key="3">
    <source>
        <dbReference type="ARBA" id="ARBA00022771"/>
    </source>
</evidence>
<keyword evidence="2" id="KW-0677">Repeat</keyword>
<dbReference type="eggNOG" id="KOG1721">
    <property type="taxonomic scope" value="Eukaryota"/>
</dbReference>
<feature type="compositionally biased region" description="Polar residues" evidence="6">
    <location>
        <begin position="690"/>
        <end position="703"/>
    </location>
</feature>
<keyword evidence="4" id="KW-0862">Zinc</keyword>
<dbReference type="GO" id="GO:0008270">
    <property type="term" value="F:zinc ion binding"/>
    <property type="evidence" value="ECO:0007669"/>
    <property type="project" value="UniProtKB-KW"/>
</dbReference>
<name>A0A177WR94_BATDL</name>
<dbReference type="EMBL" id="DS022308">
    <property type="protein sequence ID" value="OAJ42639.1"/>
    <property type="molecule type" value="Genomic_DNA"/>
</dbReference>
<evidence type="ECO:0000313" key="9">
    <source>
        <dbReference type="Proteomes" id="UP000077115"/>
    </source>
</evidence>
<gene>
    <name evidence="8" type="ORF">BDEG_26068</name>
</gene>
<dbReference type="InterPro" id="IPR036236">
    <property type="entry name" value="Znf_C2H2_sf"/>
</dbReference>
<evidence type="ECO:0000256" key="5">
    <source>
        <dbReference type="PROSITE-ProRule" id="PRU00042"/>
    </source>
</evidence>
<evidence type="ECO:0000256" key="1">
    <source>
        <dbReference type="ARBA" id="ARBA00022723"/>
    </source>
</evidence>
<evidence type="ECO:0000259" key="7">
    <source>
        <dbReference type="PROSITE" id="PS50157"/>
    </source>
</evidence>
<feature type="region of interest" description="Disordered" evidence="6">
    <location>
        <begin position="690"/>
        <end position="710"/>
    </location>
</feature>
<dbReference type="VEuPathDB" id="FungiDB:BDEG_26068"/>
<organism evidence="8 9">
    <name type="scientific">Batrachochytrium dendrobatidis (strain JEL423)</name>
    <dbReference type="NCBI Taxonomy" id="403673"/>
    <lineage>
        <taxon>Eukaryota</taxon>
        <taxon>Fungi</taxon>
        <taxon>Fungi incertae sedis</taxon>
        <taxon>Chytridiomycota</taxon>
        <taxon>Chytridiomycota incertae sedis</taxon>
        <taxon>Chytridiomycetes</taxon>
        <taxon>Rhizophydiales</taxon>
        <taxon>Rhizophydiales incertae sedis</taxon>
        <taxon>Batrachochytrium</taxon>
    </lineage>
</organism>
<proteinExistence type="predicted"/>
<evidence type="ECO:0000256" key="4">
    <source>
        <dbReference type="ARBA" id="ARBA00022833"/>
    </source>
</evidence>
<evidence type="ECO:0000313" key="8">
    <source>
        <dbReference type="EMBL" id="OAJ42639.1"/>
    </source>
</evidence>
<dbReference type="Proteomes" id="UP000077115">
    <property type="component" value="Unassembled WGS sequence"/>
</dbReference>
<keyword evidence="1" id="KW-0479">Metal-binding</keyword>
<dbReference type="Gene3D" id="3.30.160.60">
    <property type="entry name" value="Classic Zinc Finger"/>
    <property type="match status" value="1"/>
</dbReference>
<keyword evidence="3 5" id="KW-0863">Zinc-finger</keyword>
<evidence type="ECO:0000256" key="6">
    <source>
        <dbReference type="SAM" id="MobiDB-lite"/>
    </source>
</evidence>
<protein>
    <recommendedName>
        <fullName evidence="7">C2H2-type domain-containing protein</fullName>
    </recommendedName>
</protein>
<feature type="compositionally biased region" description="Low complexity" evidence="6">
    <location>
        <begin position="17"/>
        <end position="28"/>
    </location>
</feature>
<feature type="region of interest" description="Disordered" evidence="6">
    <location>
        <begin position="1"/>
        <end position="28"/>
    </location>
</feature>
<dbReference type="InterPro" id="IPR013087">
    <property type="entry name" value="Znf_C2H2_type"/>
</dbReference>
<dbReference type="PROSITE" id="PS50157">
    <property type="entry name" value="ZINC_FINGER_C2H2_2"/>
    <property type="match status" value="1"/>
</dbReference>
<dbReference type="FunFam" id="3.30.160.60:FF:000340">
    <property type="entry name" value="zinc finger protein 473 isoform X1"/>
    <property type="match status" value="1"/>
</dbReference>
<feature type="domain" description="C2H2-type" evidence="7">
    <location>
        <begin position="655"/>
        <end position="673"/>
    </location>
</feature>
<dbReference type="STRING" id="403673.A0A177WR94"/>
<reference evidence="8 9" key="2">
    <citation type="submission" date="2016-05" db="EMBL/GenBank/DDBJ databases">
        <title>Lineage-specific infection strategies underlie the spectrum of fungal disease in amphibians.</title>
        <authorList>
            <person name="Cuomo C.A."/>
            <person name="Farrer R.A."/>
            <person name="James T."/>
            <person name="Longcore J."/>
            <person name="Birren B."/>
        </authorList>
    </citation>
    <scope>NUCLEOTIDE SEQUENCE [LARGE SCALE GENOMIC DNA]</scope>
    <source>
        <strain evidence="8 9">JEL423</strain>
    </source>
</reference>
<reference evidence="8 9" key="1">
    <citation type="submission" date="2006-10" db="EMBL/GenBank/DDBJ databases">
        <title>The Genome Sequence of Batrachochytrium dendrobatidis JEL423.</title>
        <authorList>
            <consortium name="The Broad Institute Genome Sequencing Platform"/>
            <person name="Birren B."/>
            <person name="Lander E."/>
            <person name="Galagan J."/>
            <person name="Cuomo C."/>
            <person name="Devon K."/>
            <person name="Jaffe D."/>
            <person name="Butler J."/>
            <person name="Alvarez P."/>
            <person name="Gnerre S."/>
            <person name="Grabherr M."/>
            <person name="Kleber M."/>
            <person name="Mauceli E."/>
            <person name="Brockman W."/>
            <person name="Young S."/>
            <person name="LaButti K."/>
            <person name="Sykes S."/>
            <person name="DeCaprio D."/>
            <person name="Crawford M."/>
            <person name="Koehrsen M."/>
            <person name="Engels R."/>
            <person name="Montgomery P."/>
            <person name="Pearson M."/>
            <person name="Howarth C."/>
            <person name="Larson L."/>
            <person name="White J."/>
            <person name="O'Leary S."/>
            <person name="Kodira C."/>
            <person name="Zeng Q."/>
            <person name="Yandava C."/>
            <person name="Alvarado L."/>
            <person name="Longcore J."/>
            <person name="James T."/>
        </authorList>
    </citation>
    <scope>NUCLEOTIDE SEQUENCE [LARGE SCALE GENOMIC DNA]</scope>
    <source>
        <strain evidence="8 9">JEL423</strain>
    </source>
</reference>
<dbReference type="SUPFAM" id="SSF57667">
    <property type="entry name" value="beta-beta-alpha zinc fingers"/>
    <property type="match status" value="1"/>
</dbReference>
<dbReference type="GO" id="GO:0005634">
    <property type="term" value="C:nucleus"/>
    <property type="evidence" value="ECO:0007669"/>
    <property type="project" value="UniProtKB-ARBA"/>
</dbReference>
<sequence length="710" mass="79305">MDLPALTNVQDHTRPISHLSTTSSLSSADSLDSNLGTIDMEHTHLSHHFHMHQQQHKPFADMHRSMGWNNEFLPNQSATYNPRTGPVAEASTVPILNENATATTYIHDSKNSQGDVQHPPLSNTFECMHIEPKDDWRFVVHADDIQHEHLDCFKPHIRQRLSLPQQDLYQDQGLDISQEHLLQHSRLLQPQMQDPRYQLTQMQQIDQLSHHIQQNHLTLNPNPMQLSSYQNPFSFFMQQQKQQLLQQQYHALNMQLNQHPSPTTHGSHVPDQTTNDYFPPTQNFHLQQQFHQLATQPLIPLPISSDMQLLQQGQQAHPHQSVQFQQQLIDQITSTPPFMTNMPSTLGPLSMHHSLTAPTSRNMPSHMEQSMVLPHLAALSPRSHHLKSAGLVFESSTINEHNTAMENACGNDLLLHDACLQSPVNGFLDLQPEIETFNPCTPILKTDRNNSLNELTGSQDAVSGTNTDRISAQDGQVMLDVKAEYAELKLANEDKASIAQRDFCIQQDQDGIHFPEHSLTASHLQQPSQSLGSRKFYFNHTRSKSAATPLLRATRPVGNRSRGLINSVTRERSYSESTTLVSLNTVNQLSIGEFGTLASPELSYLISPAAGHSAASSPESYTAGISPIIRSESTTQSVAPASSTSPIYAVGIRPYKCERCDKSFTRMDALHRHTAVRGCKTLVSNSSSAFSCATNSTNAPTSKSDSRKSR</sequence>
<dbReference type="AlphaFoldDB" id="A0A177WR94"/>